<comment type="caution">
    <text evidence="2">The sequence shown here is derived from an EMBL/GenBank/DDBJ whole genome shotgun (WGS) entry which is preliminary data.</text>
</comment>
<sequence>MSVVPDDDGSKDDESVKMVKSGMCDTSNKVVYDWVEQMEEGGISRDRERAAKYVATASLAMESARFVRADQRPSGKGVAADSAQATTAAADEAMAVPTLVTDASNDEVVSSDETHSSTGEQGYNVERAPLERRWKRKQAKHQRVKVLLANRRSVRAAADKRQRPHAEQRAICEANAEAAMLKLEQRRRQR</sequence>
<evidence type="ECO:0000256" key="1">
    <source>
        <dbReference type="SAM" id="MobiDB-lite"/>
    </source>
</evidence>
<dbReference type="Proteomes" id="UP000704712">
    <property type="component" value="Unassembled WGS sequence"/>
</dbReference>
<evidence type="ECO:0000313" key="3">
    <source>
        <dbReference type="Proteomes" id="UP000704712"/>
    </source>
</evidence>
<gene>
    <name evidence="2" type="ORF">GN958_ATG07333</name>
</gene>
<accession>A0A8S9USC2</accession>
<protein>
    <submittedName>
        <fullName evidence="2">Uncharacterized protein</fullName>
    </submittedName>
</protein>
<name>A0A8S9USC2_PHYIN</name>
<feature type="compositionally biased region" description="Low complexity" evidence="1">
    <location>
        <begin position="79"/>
        <end position="95"/>
    </location>
</feature>
<proteinExistence type="predicted"/>
<dbReference type="AlphaFoldDB" id="A0A8S9USC2"/>
<evidence type="ECO:0000313" key="2">
    <source>
        <dbReference type="EMBL" id="KAF4143600.1"/>
    </source>
</evidence>
<reference evidence="2" key="1">
    <citation type="submission" date="2020-03" db="EMBL/GenBank/DDBJ databases">
        <title>Hybrid Assembly of Korean Phytophthora infestans isolates.</title>
        <authorList>
            <person name="Prokchorchik M."/>
            <person name="Lee Y."/>
            <person name="Seo J."/>
            <person name="Cho J.-H."/>
            <person name="Park Y.-E."/>
            <person name="Jang D.-C."/>
            <person name="Im J.-S."/>
            <person name="Choi J.-G."/>
            <person name="Park H.-J."/>
            <person name="Lee G.-B."/>
            <person name="Lee Y.-G."/>
            <person name="Hong S.-Y."/>
            <person name="Cho K."/>
            <person name="Sohn K.H."/>
        </authorList>
    </citation>
    <scope>NUCLEOTIDE SEQUENCE</scope>
    <source>
        <strain evidence="2">KR_2_A2</strain>
    </source>
</reference>
<dbReference type="EMBL" id="JAACNO010001006">
    <property type="protein sequence ID" value="KAF4143600.1"/>
    <property type="molecule type" value="Genomic_DNA"/>
</dbReference>
<feature type="region of interest" description="Disordered" evidence="1">
    <location>
        <begin position="69"/>
        <end position="130"/>
    </location>
</feature>
<organism evidence="2 3">
    <name type="scientific">Phytophthora infestans</name>
    <name type="common">Potato late blight agent</name>
    <name type="synonym">Botrytis infestans</name>
    <dbReference type="NCBI Taxonomy" id="4787"/>
    <lineage>
        <taxon>Eukaryota</taxon>
        <taxon>Sar</taxon>
        <taxon>Stramenopiles</taxon>
        <taxon>Oomycota</taxon>
        <taxon>Peronosporomycetes</taxon>
        <taxon>Peronosporales</taxon>
        <taxon>Peronosporaceae</taxon>
        <taxon>Phytophthora</taxon>
    </lineage>
</organism>